<name>A0AAD1T353_PELCU</name>
<gene>
    <name evidence="2" type="ORF">PECUL_23A042759</name>
</gene>
<keyword evidence="3" id="KW-1185">Reference proteome</keyword>
<feature type="compositionally biased region" description="Basic and acidic residues" evidence="1">
    <location>
        <begin position="24"/>
        <end position="50"/>
    </location>
</feature>
<dbReference type="Proteomes" id="UP001295444">
    <property type="component" value="Chromosome 09"/>
</dbReference>
<feature type="region of interest" description="Disordered" evidence="1">
    <location>
        <begin position="72"/>
        <end position="106"/>
    </location>
</feature>
<organism evidence="2 3">
    <name type="scientific">Pelobates cultripes</name>
    <name type="common">Western spadefoot toad</name>
    <dbReference type="NCBI Taxonomy" id="61616"/>
    <lineage>
        <taxon>Eukaryota</taxon>
        <taxon>Metazoa</taxon>
        <taxon>Chordata</taxon>
        <taxon>Craniata</taxon>
        <taxon>Vertebrata</taxon>
        <taxon>Euteleostomi</taxon>
        <taxon>Amphibia</taxon>
        <taxon>Batrachia</taxon>
        <taxon>Anura</taxon>
        <taxon>Pelobatoidea</taxon>
        <taxon>Pelobatidae</taxon>
        <taxon>Pelobates</taxon>
    </lineage>
</organism>
<dbReference type="AlphaFoldDB" id="A0AAD1T353"/>
<evidence type="ECO:0000313" key="2">
    <source>
        <dbReference type="EMBL" id="CAH2315836.1"/>
    </source>
</evidence>
<feature type="region of interest" description="Disordered" evidence="1">
    <location>
        <begin position="16"/>
        <end position="60"/>
    </location>
</feature>
<protein>
    <submittedName>
        <fullName evidence="2">Uncharacterized protein</fullName>
    </submittedName>
</protein>
<dbReference type="EMBL" id="OW240920">
    <property type="protein sequence ID" value="CAH2315836.1"/>
    <property type="molecule type" value="Genomic_DNA"/>
</dbReference>
<sequence length="106" mass="11648">MDASAQDQSLQALIKVAARVTPLDSKDKNPPETPHSEDSDDSDASKDSKGKAPAKLPRQLEAKEKFIIHLTLSEEDEEPFPTPPLEVLDELQADYSDSEEETVGLM</sequence>
<reference evidence="2" key="1">
    <citation type="submission" date="2022-03" db="EMBL/GenBank/DDBJ databases">
        <authorList>
            <person name="Alioto T."/>
            <person name="Alioto T."/>
            <person name="Gomez Garrido J."/>
        </authorList>
    </citation>
    <scope>NUCLEOTIDE SEQUENCE</scope>
</reference>
<accession>A0AAD1T353</accession>
<proteinExistence type="predicted"/>
<evidence type="ECO:0000256" key="1">
    <source>
        <dbReference type="SAM" id="MobiDB-lite"/>
    </source>
</evidence>
<feature type="compositionally biased region" description="Acidic residues" evidence="1">
    <location>
        <begin position="87"/>
        <end position="106"/>
    </location>
</feature>
<evidence type="ECO:0000313" key="3">
    <source>
        <dbReference type="Proteomes" id="UP001295444"/>
    </source>
</evidence>